<dbReference type="EMBL" id="LSRX01000646">
    <property type="protein sequence ID" value="OLP91844.1"/>
    <property type="molecule type" value="Genomic_DNA"/>
</dbReference>
<dbReference type="AlphaFoldDB" id="A0A1Q9D9G7"/>
<keyword evidence="2" id="KW-0812">Transmembrane</keyword>
<reference evidence="3 4" key="1">
    <citation type="submission" date="2016-02" db="EMBL/GenBank/DDBJ databases">
        <title>Genome analysis of coral dinoflagellate symbionts highlights evolutionary adaptations to a symbiotic lifestyle.</title>
        <authorList>
            <person name="Aranda M."/>
            <person name="Li Y."/>
            <person name="Liew Y.J."/>
            <person name="Baumgarten S."/>
            <person name="Simakov O."/>
            <person name="Wilson M."/>
            <person name="Piel J."/>
            <person name="Ashoor H."/>
            <person name="Bougouffa S."/>
            <person name="Bajic V.B."/>
            <person name="Ryu T."/>
            <person name="Ravasi T."/>
            <person name="Bayer T."/>
            <person name="Micklem G."/>
            <person name="Kim H."/>
            <person name="Bhak J."/>
            <person name="Lajeunesse T.C."/>
            <person name="Voolstra C.R."/>
        </authorList>
    </citation>
    <scope>NUCLEOTIDE SEQUENCE [LARGE SCALE GENOMIC DNA]</scope>
    <source>
        <strain evidence="3 4">CCMP2467</strain>
    </source>
</reference>
<keyword evidence="2" id="KW-0472">Membrane</keyword>
<accession>A0A1Q9D9G7</accession>
<comment type="caution">
    <text evidence="3">The sequence shown here is derived from an EMBL/GenBank/DDBJ whole genome shotgun (WGS) entry which is preliminary data.</text>
</comment>
<proteinExistence type="predicted"/>
<evidence type="ECO:0000313" key="3">
    <source>
        <dbReference type="EMBL" id="OLP91844.1"/>
    </source>
</evidence>
<name>A0A1Q9D9G7_SYMMI</name>
<organism evidence="3 4">
    <name type="scientific">Symbiodinium microadriaticum</name>
    <name type="common">Dinoflagellate</name>
    <name type="synonym">Zooxanthella microadriatica</name>
    <dbReference type="NCBI Taxonomy" id="2951"/>
    <lineage>
        <taxon>Eukaryota</taxon>
        <taxon>Sar</taxon>
        <taxon>Alveolata</taxon>
        <taxon>Dinophyceae</taxon>
        <taxon>Suessiales</taxon>
        <taxon>Symbiodiniaceae</taxon>
        <taxon>Symbiodinium</taxon>
    </lineage>
</organism>
<dbReference type="Proteomes" id="UP000186817">
    <property type="component" value="Unassembled WGS sequence"/>
</dbReference>
<feature type="region of interest" description="Disordered" evidence="1">
    <location>
        <begin position="51"/>
        <end position="74"/>
    </location>
</feature>
<evidence type="ECO:0000256" key="2">
    <source>
        <dbReference type="SAM" id="Phobius"/>
    </source>
</evidence>
<feature type="transmembrane region" description="Helical" evidence="2">
    <location>
        <begin position="132"/>
        <end position="152"/>
    </location>
</feature>
<sequence length="190" mass="20505">MESFGGLCEGAKPWLLDESTGEVGIKGAPVPEDFIPANPGFDLSSLAKSEADPYTPKAMRHARRRERNEERPLKNMSERTAVEEACCAPMDASAVAKLLMTQALMLVYIVSDAGRTLILQKALSTTVTNSTVMGLVCFVVGVVVASCITAYFDGLEGLRCAWQPEKILQHAPAPFMVVVHLNLSRLHGSA</sequence>
<keyword evidence="4" id="KW-1185">Reference proteome</keyword>
<protein>
    <submittedName>
        <fullName evidence="3">Uncharacterized protein</fullName>
    </submittedName>
</protein>
<gene>
    <name evidence="3" type="ORF">AK812_SmicGene26399</name>
</gene>
<evidence type="ECO:0000313" key="4">
    <source>
        <dbReference type="Proteomes" id="UP000186817"/>
    </source>
</evidence>
<keyword evidence="2" id="KW-1133">Transmembrane helix</keyword>
<evidence type="ECO:0000256" key="1">
    <source>
        <dbReference type="SAM" id="MobiDB-lite"/>
    </source>
</evidence>